<dbReference type="CDD" id="cd09874">
    <property type="entry name" value="PIN_MT3492-like"/>
    <property type="match status" value="1"/>
</dbReference>
<dbReference type="InterPro" id="IPR002716">
    <property type="entry name" value="PIN_dom"/>
</dbReference>
<dbReference type="AlphaFoldDB" id="A0A932FZZ9"/>
<dbReference type="InterPro" id="IPR029060">
    <property type="entry name" value="PIN-like_dom_sf"/>
</dbReference>
<evidence type="ECO:0000313" key="2">
    <source>
        <dbReference type="EMBL" id="MBI2875890.1"/>
    </source>
</evidence>
<dbReference type="Proteomes" id="UP000769766">
    <property type="component" value="Unassembled WGS sequence"/>
</dbReference>
<sequence length="154" mass="16465">MAAYYFDTSALVKRYAQEAGTAWVMGLTALAAGHDLYIVRITGPEMIAALFRKVRTGEVTQGDALRAAANFRADFQAQYQIVEVTDGLADRAMTLAEQHGLRGYDAVQLAAALGLHAVRHMGGLPPMTFVSADSDLNTAAQAEGLIVDDPMAHP</sequence>
<evidence type="ECO:0000313" key="3">
    <source>
        <dbReference type="Proteomes" id="UP000769766"/>
    </source>
</evidence>
<evidence type="ECO:0000259" key="1">
    <source>
        <dbReference type="Pfam" id="PF01850"/>
    </source>
</evidence>
<gene>
    <name evidence="2" type="ORF">HYY20_03310</name>
</gene>
<dbReference type="SUPFAM" id="SSF88723">
    <property type="entry name" value="PIN domain-like"/>
    <property type="match status" value="1"/>
</dbReference>
<dbReference type="Gene3D" id="3.40.50.1010">
    <property type="entry name" value="5'-nuclease"/>
    <property type="match status" value="1"/>
</dbReference>
<organism evidence="2 3">
    <name type="scientific">Tectimicrobiota bacterium</name>
    <dbReference type="NCBI Taxonomy" id="2528274"/>
    <lineage>
        <taxon>Bacteria</taxon>
        <taxon>Pseudomonadati</taxon>
        <taxon>Nitrospinota/Tectimicrobiota group</taxon>
        <taxon>Candidatus Tectimicrobiota</taxon>
    </lineage>
</organism>
<accession>A0A932FZZ9</accession>
<feature type="domain" description="PIN" evidence="1">
    <location>
        <begin position="4"/>
        <end position="135"/>
    </location>
</feature>
<dbReference type="Pfam" id="PF01850">
    <property type="entry name" value="PIN"/>
    <property type="match status" value="1"/>
</dbReference>
<protein>
    <submittedName>
        <fullName evidence="2">Type II toxin-antitoxin system VapC family toxin</fullName>
    </submittedName>
</protein>
<comment type="caution">
    <text evidence="2">The sequence shown here is derived from an EMBL/GenBank/DDBJ whole genome shotgun (WGS) entry which is preliminary data.</text>
</comment>
<reference evidence="2" key="1">
    <citation type="submission" date="2020-07" db="EMBL/GenBank/DDBJ databases">
        <title>Huge and variable diversity of episymbiotic CPR bacteria and DPANN archaea in groundwater ecosystems.</title>
        <authorList>
            <person name="He C.Y."/>
            <person name="Keren R."/>
            <person name="Whittaker M."/>
            <person name="Farag I.F."/>
            <person name="Doudna J."/>
            <person name="Cate J.H.D."/>
            <person name="Banfield J.F."/>
        </authorList>
    </citation>
    <scope>NUCLEOTIDE SEQUENCE</scope>
    <source>
        <strain evidence="2">NC_groundwater_672_Ag_B-0.1um_62_36</strain>
    </source>
</reference>
<name>A0A932FZZ9_UNCTE</name>
<proteinExistence type="predicted"/>
<dbReference type="EMBL" id="JACPRF010000100">
    <property type="protein sequence ID" value="MBI2875890.1"/>
    <property type="molecule type" value="Genomic_DNA"/>
</dbReference>